<dbReference type="EMBL" id="FQVY01000001">
    <property type="protein sequence ID" value="SHF81318.1"/>
    <property type="molecule type" value="Genomic_DNA"/>
</dbReference>
<accession>A0AAQ1MCC8</accession>
<dbReference type="Proteomes" id="UP000184089">
    <property type="component" value="Unassembled WGS sequence"/>
</dbReference>
<dbReference type="Gene3D" id="1.20.58.220">
    <property type="entry name" value="Phosphate transport system protein phou homolog 2, domain 2"/>
    <property type="match status" value="1"/>
</dbReference>
<comment type="caution">
    <text evidence="3">The sequence shown here is derived from an EMBL/GenBank/DDBJ whole genome shotgun (WGS) entry which is preliminary data.</text>
</comment>
<dbReference type="AlphaFoldDB" id="A0AAQ1MCC8"/>
<keyword evidence="5" id="KW-1185">Reference proteome</keyword>
<dbReference type="Pfam" id="PF01865">
    <property type="entry name" value="PhoU_div"/>
    <property type="match status" value="1"/>
</dbReference>
<dbReference type="Proteomes" id="UP000474718">
    <property type="component" value="Unassembled WGS sequence"/>
</dbReference>
<protein>
    <submittedName>
        <fullName evidence="2">DUF47 family protein</fullName>
    </submittedName>
</protein>
<dbReference type="EMBL" id="WWVX01000007">
    <property type="protein sequence ID" value="MZL70062.1"/>
    <property type="molecule type" value="Genomic_DNA"/>
</dbReference>
<proteinExistence type="inferred from homology"/>
<evidence type="ECO:0000313" key="4">
    <source>
        <dbReference type="Proteomes" id="UP000184089"/>
    </source>
</evidence>
<name>A0AAQ1MCC8_9FIRM</name>
<evidence type="ECO:0000313" key="3">
    <source>
        <dbReference type="EMBL" id="SHF81318.1"/>
    </source>
</evidence>
<reference evidence="4" key="2">
    <citation type="submission" date="2016-11" db="EMBL/GenBank/DDBJ databases">
        <authorList>
            <person name="Jaros S."/>
            <person name="Januszkiewicz K."/>
            <person name="Wedrychowicz H."/>
        </authorList>
    </citation>
    <scope>NUCLEOTIDE SEQUENCE [LARGE SCALE GENOMIC DNA]</scope>
    <source>
        <strain evidence="4">DSM 4029</strain>
    </source>
</reference>
<gene>
    <name evidence="2" type="ORF">GT747_09890</name>
    <name evidence="3" type="ORF">SAMN05444424_0772</name>
</gene>
<dbReference type="PANTHER" id="PTHR37298">
    <property type="entry name" value="UPF0111 PROTEIN YKAA"/>
    <property type="match status" value="1"/>
</dbReference>
<organism evidence="3 4">
    <name type="scientific">Bittarella massiliensis</name>
    <name type="common">ex Durand et al. 2017</name>
    <dbReference type="NCBI Taxonomy" id="1720313"/>
    <lineage>
        <taxon>Bacteria</taxon>
        <taxon>Bacillati</taxon>
        <taxon>Bacillota</taxon>
        <taxon>Clostridia</taxon>
        <taxon>Eubacteriales</taxon>
        <taxon>Oscillospiraceae</taxon>
        <taxon>Bittarella (ex Durand et al. 2017)</taxon>
    </lineage>
</organism>
<dbReference type="PANTHER" id="PTHR37298:SF1">
    <property type="entry name" value="UPF0111 PROTEIN YKAA"/>
    <property type="match status" value="1"/>
</dbReference>
<dbReference type="InterPro" id="IPR052912">
    <property type="entry name" value="UPF0111_domain"/>
</dbReference>
<evidence type="ECO:0000313" key="5">
    <source>
        <dbReference type="Proteomes" id="UP000474718"/>
    </source>
</evidence>
<evidence type="ECO:0000256" key="1">
    <source>
        <dbReference type="ARBA" id="ARBA00008591"/>
    </source>
</evidence>
<dbReference type="InterPro" id="IPR038078">
    <property type="entry name" value="PhoU-like_sf"/>
</dbReference>
<dbReference type="SUPFAM" id="SSF109755">
    <property type="entry name" value="PhoU-like"/>
    <property type="match status" value="1"/>
</dbReference>
<dbReference type="RefSeq" id="WP_021658924.1">
    <property type="nucleotide sequence ID" value="NZ_FQVY01000001.1"/>
</dbReference>
<dbReference type="InterPro" id="IPR018445">
    <property type="entry name" value="Put_Phosphate_transp_reg"/>
</dbReference>
<comment type="similarity">
    <text evidence="1">Belongs to the UPF0111 family.</text>
</comment>
<sequence length="207" mass="23394">MAHKRENDYFELLCRQVAHCTEAAGLLQAILADFDPAALQDQLASLHQVEHRADLVKHEMMEKLLHEFITPIEREDITALAQEIDNVTDNIEEVALRAYMYNISAVLPQAVRFGELVGRCCQALEEVVKEFRHFRKSPTLYQKIVAVNELEGEGDQLYTQAVRSLYTEAAEPAALLAWSALYDQLESCCDACEHVADIVETVVMKNS</sequence>
<reference evidence="2 5" key="3">
    <citation type="journal article" date="2019" name="Nat. Med.">
        <title>A library of human gut bacterial isolates paired with longitudinal multiomics data enables mechanistic microbiome research.</title>
        <authorList>
            <person name="Poyet M."/>
            <person name="Groussin M."/>
            <person name="Gibbons S.M."/>
            <person name="Avila-Pacheco J."/>
            <person name="Jiang X."/>
            <person name="Kearney S.M."/>
            <person name="Perrotta A.R."/>
            <person name="Berdy B."/>
            <person name="Zhao S."/>
            <person name="Lieberman T.D."/>
            <person name="Swanson P.K."/>
            <person name="Smith M."/>
            <person name="Roesemann S."/>
            <person name="Alexander J.E."/>
            <person name="Rich S.A."/>
            <person name="Livny J."/>
            <person name="Vlamakis H."/>
            <person name="Clish C."/>
            <person name="Bullock K."/>
            <person name="Deik A."/>
            <person name="Scott J."/>
            <person name="Pierce K.A."/>
            <person name="Xavier R.J."/>
            <person name="Alm E.J."/>
        </authorList>
    </citation>
    <scope>NUCLEOTIDE SEQUENCE [LARGE SCALE GENOMIC DNA]</scope>
    <source>
        <strain evidence="2 5">BIOML-A2</strain>
    </source>
</reference>
<reference evidence="3" key="1">
    <citation type="submission" date="2016-11" db="EMBL/GenBank/DDBJ databases">
        <authorList>
            <person name="Varghese N."/>
            <person name="Submissions S."/>
        </authorList>
    </citation>
    <scope>NUCLEOTIDE SEQUENCE</scope>
    <source>
        <strain evidence="3">DSM 4029</strain>
    </source>
</reference>
<evidence type="ECO:0000313" key="2">
    <source>
        <dbReference type="EMBL" id="MZL70062.1"/>
    </source>
</evidence>